<dbReference type="InterPro" id="IPR023214">
    <property type="entry name" value="HAD_sf"/>
</dbReference>
<name>A0ABV6ZTX9_9PROT</name>
<dbReference type="PANTHER" id="PTHR43434:SF24">
    <property type="entry name" value="HYDROLASE-RELATED"/>
    <property type="match status" value="1"/>
</dbReference>
<keyword evidence="1" id="KW-0378">Hydrolase</keyword>
<protein>
    <submittedName>
        <fullName evidence="1">HAD-IA family hydrolase</fullName>
    </submittedName>
</protein>
<dbReference type="Proteomes" id="UP001595379">
    <property type="component" value="Unassembled WGS sequence"/>
</dbReference>
<dbReference type="Gene3D" id="1.10.150.240">
    <property type="entry name" value="Putative phosphatase, domain 2"/>
    <property type="match status" value="1"/>
</dbReference>
<dbReference type="SUPFAM" id="SSF56784">
    <property type="entry name" value="HAD-like"/>
    <property type="match status" value="1"/>
</dbReference>
<proteinExistence type="predicted"/>
<dbReference type="Pfam" id="PF13419">
    <property type="entry name" value="HAD_2"/>
    <property type="match status" value="1"/>
</dbReference>
<dbReference type="InterPro" id="IPR036412">
    <property type="entry name" value="HAD-like_sf"/>
</dbReference>
<dbReference type="SFLD" id="SFLDG01129">
    <property type="entry name" value="C1.5:_HAD__Beta-PGM__Phosphata"/>
    <property type="match status" value="1"/>
</dbReference>
<comment type="caution">
    <text evidence="1">The sequence shown here is derived from an EMBL/GenBank/DDBJ whole genome shotgun (WGS) entry which is preliminary data.</text>
</comment>
<dbReference type="InterPro" id="IPR050155">
    <property type="entry name" value="HAD-like_hydrolase_sf"/>
</dbReference>
<dbReference type="GO" id="GO:0016787">
    <property type="term" value="F:hydrolase activity"/>
    <property type="evidence" value="ECO:0007669"/>
    <property type="project" value="UniProtKB-KW"/>
</dbReference>
<dbReference type="Gene3D" id="3.40.50.1000">
    <property type="entry name" value="HAD superfamily/HAD-like"/>
    <property type="match status" value="1"/>
</dbReference>
<dbReference type="PANTHER" id="PTHR43434">
    <property type="entry name" value="PHOSPHOGLYCOLATE PHOSPHATASE"/>
    <property type="match status" value="1"/>
</dbReference>
<dbReference type="InterPro" id="IPR041492">
    <property type="entry name" value="HAD_2"/>
</dbReference>
<dbReference type="NCBIfam" id="TIGR01549">
    <property type="entry name" value="HAD-SF-IA-v1"/>
    <property type="match status" value="1"/>
</dbReference>
<evidence type="ECO:0000313" key="1">
    <source>
        <dbReference type="EMBL" id="MFC2924884.1"/>
    </source>
</evidence>
<dbReference type="InterPro" id="IPR023198">
    <property type="entry name" value="PGP-like_dom2"/>
</dbReference>
<dbReference type="EMBL" id="JBHRSV010000001">
    <property type="protein sequence ID" value="MFC2924884.1"/>
    <property type="molecule type" value="Genomic_DNA"/>
</dbReference>
<organism evidence="1 2">
    <name type="scientific">Hyphobacterium vulgare</name>
    <dbReference type="NCBI Taxonomy" id="1736751"/>
    <lineage>
        <taxon>Bacteria</taxon>
        <taxon>Pseudomonadati</taxon>
        <taxon>Pseudomonadota</taxon>
        <taxon>Alphaproteobacteria</taxon>
        <taxon>Maricaulales</taxon>
        <taxon>Maricaulaceae</taxon>
        <taxon>Hyphobacterium</taxon>
    </lineage>
</organism>
<dbReference type="RefSeq" id="WP_343163413.1">
    <property type="nucleotide sequence ID" value="NZ_JBHRSV010000001.1"/>
</dbReference>
<accession>A0ABV6ZTX9</accession>
<evidence type="ECO:0000313" key="2">
    <source>
        <dbReference type="Proteomes" id="UP001595379"/>
    </source>
</evidence>
<dbReference type="SFLD" id="SFLDS00003">
    <property type="entry name" value="Haloacid_Dehalogenase"/>
    <property type="match status" value="1"/>
</dbReference>
<gene>
    <name evidence="1" type="ORF">ACFOOR_02060</name>
</gene>
<dbReference type="SFLD" id="SFLDG01135">
    <property type="entry name" value="C1.5.6:_HAD__Beta-PGM__Phospha"/>
    <property type="match status" value="1"/>
</dbReference>
<sequence>MPAPKLALFDLDGTLVDSRQLIHASMDEAFRTCGLGGCEYDHVRKIVGIELTQAVRMLLPADYPEEGATKVTQTFRESFVRLRADGTHLEGLYDGVLDLLAHLQAEDWTLGVATGKPRRGLDHILDTHDLHGFFVTLHTSCTGPGKPDPRMVLEAMAATKTTPDRTAMIGDSTHDITMAINAGVRAKGVTWGFHTAEELSGAGAHAVFDRFEDLRTGLDRFGSGIGVAAE</sequence>
<keyword evidence="2" id="KW-1185">Reference proteome</keyword>
<reference evidence="2" key="1">
    <citation type="journal article" date="2019" name="Int. J. Syst. Evol. Microbiol.">
        <title>The Global Catalogue of Microorganisms (GCM) 10K type strain sequencing project: providing services to taxonomists for standard genome sequencing and annotation.</title>
        <authorList>
            <consortium name="The Broad Institute Genomics Platform"/>
            <consortium name="The Broad Institute Genome Sequencing Center for Infectious Disease"/>
            <person name="Wu L."/>
            <person name="Ma J."/>
        </authorList>
    </citation>
    <scope>NUCLEOTIDE SEQUENCE [LARGE SCALE GENOMIC DNA]</scope>
    <source>
        <strain evidence="2">KCTC 52487</strain>
    </source>
</reference>
<dbReference type="InterPro" id="IPR006439">
    <property type="entry name" value="HAD-SF_hydro_IA"/>
</dbReference>